<dbReference type="OrthoDB" id="1729737at2759"/>
<dbReference type="AlphaFoldDB" id="A0A0D0DAQ1"/>
<feature type="compositionally biased region" description="Polar residues" evidence="1">
    <location>
        <begin position="794"/>
        <end position="806"/>
    </location>
</feature>
<dbReference type="STRING" id="930991.A0A0D0DAQ1"/>
<evidence type="ECO:0000259" key="2">
    <source>
        <dbReference type="PROSITE" id="PS50234"/>
    </source>
</evidence>
<feature type="domain" description="VIT" evidence="3">
    <location>
        <begin position="7"/>
        <end position="137"/>
    </location>
</feature>
<proteinExistence type="predicted"/>
<feature type="domain" description="VWFA" evidence="2">
    <location>
        <begin position="283"/>
        <end position="470"/>
    </location>
</feature>
<evidence type="ECO:0000313" key="5">
    <source>
        <dbReference type="Proteomes" id="UP000054538"/>
    </source>
</evidence>
<sequence length="928" mass="101660">MTSTHAGIVHQQPGQSTIEYLPLEEVRVKAWVVDVSARIVLTQTFHNPSDRPTGRAKYVFPLPANAAVCAFELEFEDGRVIVGEVKEKEEAARNFSNALEDGRTAGLVERVTGDIFTISVGSVPAAQNVIVRLTFVMDLLDEAVRDHVRLQLPMSIAERYGTPPPAIHNASAAEPSTCIHITVDIQTSDIIHAIQSPTHAISLLRYKTRAGRKSQRRMSAVWASSEFLTGDFVVTIHADGLDKPRCFAEVQTARGSGDRERRTIAMQLTLVPAFQAPNIPSQEYIFIIDRSGSMCGESIVTAKRTLEMLLRLLPGSGTTFNIFSFGTNFSSFRPRSICLDQPSLDEAVSHVRGMDADYHGTETAKALKAALDSRGLDRPAVLFLLTDGEIYTSNELDPHMVVSTAVRNSPQEAPLRLFVLGIGKEVSSDVCSNLARMGNGECLFALSAESITEKCARLLNAGRSKNIERIDIDWGHDLSGLSSPQVGFSSQFTPTLSAGTPKLVPPPPVQQAPHTLTKIFSGIRFTVFAITSFKSIPTSVKLVTKLEGIPEPLVFKVDVMETKPFRSAEEDSVVPLVHTLAARGLIMELDEGRGPLPTAVLGDALLYSEDDLKRAGIVRLGLEHQLVSKYTSFLAVAKGDERVRGRCHGRSDRAWVRSRLPRGSRADAEEDPASEDSSFLDGLLDGLSATVASAFEYFSGPSPPTNTPPRSSRPHRQLNVPGAYARSNPSVSEGSRDNGHDDRQRRQGSVSSHYSNDTFTTLSSLEGSSESSYWSRSRTPSPPPPIPDPIERANSPQFLQDENTPQRPWVRNPLYIGNDTSTTRQHRPPVSQQANDLFDLLNVDGSFTPSSRLQEIVGDALDKAEEQGVDKVVWATIVAVAYLKKHMEDQPDLLYALLVKAQQFVEVRLGSRKFEELMRKAAVLLGSP</sequence>
<name>A0A0D0DAQ1_9AGAM</name>
<reference evidence="5" key="2">
    <citation type="submission" date="2015-01" db="EMBL/GenBank/DDBJ databases">
        <title>Evolutionary Origins and Diversification of the Mycorrhizal Mutualists.</title>
        <authorList>
            <consortium name="DOE Joint Genome Institute"/>
            <consortium name="Mycorrhizal Genomics Consortium"/>
            <person name="Kohler A."/>
            <person name="Kuo A."/>
            <person name="Nagy L.G."/>
            <person name="Floudas D."/>
            <person name="Copeland A."/>
            <person name="Barry K.W."/>
            <person name="Cichocki N."/>
            <person name="Veneault-Fourrey C."/>
            <person name="LaButti K."/>
            <person name="Lindquist E.A."/>
            <person name="Lipzen A."/>
            <person name="Lundell T."/>
            <person name="Morin E."/>
            <person name="Murat C."/>
            <person name="Riley R."/>
            <person name="Ohm R."/>
            <person name="Sun H."/>
            <person name="Tunlid A."/>
            <person name="Henrissat B."/>
            <person name="Grigoriev I.V."/>
            <person name="Hibbett D.S."/>
            <person name="Martin F."/>
        </authorList>
    </citation>
    <scope>NUCLEOTIDE SEQUENCE [LARGE SCALE GENOMIC DNA]</scope>
    <source>
        <strain evidence="5">Ve08.2h10</strain>
    </source>
</reference>
<dbReference type="SMART" id="SM00609">
    <property type="entry name" value="VIT"/>
    <property type="match status" value="1"/>
</dbReference>
<organism evidence="4 5">
    <name type="scientific">Paxillus rubicundulus Ve08.2h10</name>
    <dbReference type="NCBI Taxonomy" id="930991"/>
    <lineage>
        <taxon>Eukaryota</taxon>
        <taxon>Fungi</taxon>
        <taxon>Dikarya</taxon>
        <taxon>Basidiomycota</taxon>
        <taxon>Agaricomycotina</taxon>
        <taxon>Agaricomycetes</taxon>
        <taxon>Agaricomycetidae</taxon>
        <taxon>Boletales</taxon>
        <taxon>Paxilineae</taxon>
        <taxon>Paxillaceae</taxon>
        <taxon>Paxillus</taxon>
    </lineage>
</organism>
<feature type="region of interest" description="Disordered" evidence="1">
    <location>
        <begin position="698"/>
        <end position="812"/>
    </location>
</feature>
<keyword evidence="5" id="KW-1185">Reference proteome</keyword>
<dbReference type="InterPro" id="IPR002035">
    <property type="entry name" value="VWF_A"/>
</dbReference>
<dbReference type="SMART" id="SM00327">
    <property type="entry name" value="VWA"/>
    <property type="match status" value="1"/>
</dbReference>
<feature type="compositionally biased region" description="Low complexity" evidence="1">
    <location>
        <begin position="763"/>
        <end position="779"/>
    </location>
</feature>
<dbReference type="InterPro" id="IPR013694">
    <property type="entry name" value="VIT"/>
</dbReference>
<evidence type="ECO:0000259" key="3">
    <source>
        <dbReference type="PROSITE" id="PS51468"/>
    </source>
</evidence>
<dbReference type="Pfam" id="PF08487">
    <property type="entry name" value="VIT"/>
    <property type="match status" value="1"/>
</dbReference>
<dbReference type="PANTHER" id="PTHR45737">
    <property type="entry name" value="VON WILLEBRAND FACTOR A DOMAIN-CONTAINING PROTEIN 5A"/>
    <property type="match status" value="1"/>
</dbReference>
<dbReference type="InterPro" id="IPR036465">
    <property type="entry name" value="vWFA_dom_sf"/>
</dbReference>
<reference evidence="4 5" key="1">
    <citation type="submission" date="2014-04" db="EMBL/GenBank/DDBJ databases">
        <authorList>
            <consortium name="DOE Joint Genome Institute"/>
            <person name="Kuo A."/>
            <person name="Kohler A."/>
            <person name="Jargeat P."/>
            <person name="Nagy L.G."/>
            <person name="Floudas D."/>
            <person name="Copeland A."/>
            <person name="Barry K.W."/>
            <person name="Cichocki N."/>
            <person name="Veneault-Fourrey C."/>
            <person name="LaButti K."/>
            <person name="Lindquist E.A."/>
            <person name="Lipzen A."/>
            <person name="Lundell T."/>
            <person name="Morin E."/>
            <person name="Murat C."/>
            <person name="Sun H."/>
            <person name="Tunlid A."/>
            <person name="Henrissat B."/>
            <person name="Grigoriev I.V."/>
            <person name="Hibbett D.S."/>
            <person name="Martin F."/>
            <person name="Nordberg H.P."/>
            <person name="Cantor M.N."/>
            <person name="Hua S.X."/>
        </authorList>
    </citation>
    <scope>NUCLEOTIDE SEQUENCE [LARGE SCALE GENOMIC DNA]</scope>
    <source>
        <strain evidence="4 5">Ve08.2h10</strain>
    </source>
</reference>
<feature type="compositionally biased region" description="Basic and acidic residues" evidence="1">
    <location>
        <begin position="734"/>
        <end position="745"/>
    </location>
</feature>
<dbReference type="InParanoid" id="A0A0D0DAQ1"/>
<dbReference type="EMBL" id="KN825882">
    <property type="protein sequence ID" value="KIK81026.1"/>
    <property type="molecule type" value="Genomic_DNA"/>
</dbReference>
<dbReference type="Proteomes" id="UP000054538">
    <property type="component" value="Unassembled WGS sequence"/>
</dbReference>
<evidence type="ECO:0000313" key="4">
    <source>
        <dbReference type="EMBL" id="KIK81026.1"/>
    </source>
</evidence>
<dbReference type="PROSITE" id="PS51468">
    <property type="entry name" value="VIT"/>
    <property type="match status" value="1"/>
</dbReference>
<dbReference type="PROSITE" id="PS50234">
    <property type="entry name" value="VWFA"/>
    <property type="match status" value="1"/>
</dbReference>
<evidence type="ECO:0000256" key="1">
    <source>
        <dbReference type="SAM" id="MobiDB-lite"/>
    </source>
</evidence>
<gene>
    <name evidence="4" type="ORF">PAXRUDRAFT_833145</name>
</gene>
<feature type="compositionally biased region" description="Polar residues" evidence="1">
    <location>
        <begin position="747"/>
        <end position="762"/>
    </location>
</feature>
<dbReference type="Pfam" id="PF13768">
    <property type="entry name" value="VWA_3"/>
    <property type="match status" value="1"/>
</dbReference>
<dbReference type="HOGENOM" id="CLU_003826_0_0_1"/>
<accession>A0A0D0DAQ1</accession>
<feature type="region of interest" description="Disordered" evidence="1">
    <location>
        <begin position="660"/>
        <end position="680"/>
    </location>
</feature>
<dbReference type="SUPFAM" id="SSF53300">
    <property type="entry name" value="vWA-like"/>
    <property type="match status" value="1"/>
</dbReference>
<dbReference type="PANTHER" id="PTHR45737:SF6">
    <property type="entry name" value="VON WILLEBRAND FACTOR A DOMAIN-CONTAINING PROTEIN 5A"/>
    <property type="match status" value="1"/>
</dbReference>
<protein>
    <submittedName>
        <fullName evidence="4">Uncharacterized protein</fullName>
    </submittedName>
</protein>
<dbReference type="Gene3D" id="3.40.50.410">
    <property type="entry name" value="von Willebrand factor, type A domain"/>
    <property type="match status" value="1"/>
</dbReference>